<keyword evidence="4 7" id="KW-1133">Transmembrane helix</keyword>
<dbReference type="EMBL" id="JACCDE010000004">
    <property type="protein sequence ID" value="NYS76846.1"/>
    <property type="molecule type" value="Genomic_DNA"/>
</dbReference>
<feature type="transmembrane region" description="Helical" evidence="7">
    <location>
        <begin position="297"/>
        <end position="319"/>
    </location>
</feature>
<name>A0A7Z0RX64_9GAMM</name>
<evidence type="ECO:0000256" key="4">
    <source>
        <dbReference type="ARBA" id="ARBA00022989"/>
    </source>
</evidence>
<evidence type="ECO:0000313" key="9">
    <source>
        <dbReference type="Proteomes" id="UP000526892"/>
    </source>
</evidence>
<evidence type="ECO:0000256" key="5">
    <source>
        <dbReference type="ARBA" id="ARBA00023136"/>
    </source>
</evidence>
<evidence type="ECO:0000256" key="7">
    <source>
        <dbReference type="SAM" id="Phobius"/>
    </source>
</evidence>
<keyword evidence="2" id="KW-1003">Cell membrane</keyword>
<evidence type="ECO:0000256" key="2">
    <source>
        <dbReference type="ARBA" id="ARBA00022475"/>
    </source>
</evidence>
<comment type="caution">
    <text evidence="8">The sequence shown here is derived from an EMBL/GenBank/DDBJ whole genome shotgun (WGS) entry which is preliminary data.</text>
</comment>
<keyword evidence="3 7" id="KW-0812">Transmembrane</keyword>
<feature type="compositionally biased region" description="Basic residues" evidence="6">
    <location>
        <begin position="646"/>
        <end position="660"/>
    </location>
</feature>
<feature type="transmembrane region" description="Helical" evidence="7">
    <location>
        <begin position="252"/>
        <end position="277"/>
    </location>
</feature>
<dbReference type="NCBIfam" id="TIGR00374">
    <property type="entry name" value="flippase-like domain"/>
    <property type="match status" value="1"/>
</dbReference>
<protein>
    <submittedName>
        <fullName evidence="8">Flippase-like domain-containing protein</fullName>
    </submittedName>
</protein>
<feature type="region of interest" description="Disordered" evidence="6">
    <location>
        <begin position="629"/>
        <end position="666"/>
    </location>
</feature>
<dbReference type="Pfam" id="PF03706">
    <property type="entry name" value="LPG_synthase_TM"/>
    <property type="match status" value="1"/>
</dbReference>
<proteinExistence type="predicted"/>
<dbReference type="GO" id="GO:0005886">
    <property type="term" value="C:plasma membrane"/>
    <property type="evidence" value="ECO:0007669"/>
    <property type="project" value="UniProtKB-SubCell"/>
</dbReference>
<dbReference type="InterPro" id="IPR022791">
    <property type="entry name" value="L-PG_synthase/AglD"/>
</dbReference>
<dbReference type="PANTHER" id="PTHR40277">
    <property type="entry name" value="BLL5419 PROTEIN"/>
    <property type="match status" value="1"/>
</dbReference>
<accession>A0A7Z0RX64</accession>
<keyword evidence="9" id="KW-1185">Reference proteome</keyword>
<organism evidence="8 9">
    <name type="scientific">Vreelandella glaciei</name>
    <dbReference type="NCBI Taxonomy" id="186761"/>
    <lineage>
        <taxon>Bacteria</taxon>
        <taxon>Pseudomonadati</taxon>
        <taxon>Pseudomonadota</taxon>
        <taxon>Gammaproteobacteria</taxon>
        <taxon>Oceanospirillales</taxon>
        <taxon>Halomonadaceae</taxon>
        <taxon>Vreelandella</taxon>
    </lineage>
</organism>
<evidence type="ECO:0000256" key="3">
    <source>
        <dbReference type="ARBA" id="ARBA00022692"/>
    </source>
</evidence>
<feature type="transmembrane region" description="Helical" evidence="7">
    <location>
        <begin position="53"/>
        <end position="76"/>
    </location>
</feature>
<reference evidence="8 9" key="1">
    <citation type="journal article" date="2003" name="Extremophiles">
        <title>Halomonas glaciei sp. nov. isolated from fast ice of Adelie Land, Antarctica.</title>
        <authorList>
            <person name="Reddy G.S."/>
            <person name="Raghavan P.U."/>
            <person name="Sarita N.B."/>
            <person name="Prakash J.S."/>
            <person name="Nagesh N."/>
            <person name="Delille D."/>
            <person name="Shivaji S."/>
        </authorList>
    </citation>
    <scope>NUCLEOTIDE SEQUENCE [LARGE SCALE GENOMIC DNA]</scope>
    <source>
        <strain evidence="8 9">DD39</strain>
    </source>
</reference>
<dbReference type="PANTHER" id="PTHR40277:SF1">
    <property type="entry name" value="BLL5419 PROTEIN"/>
    <property type="match status" value="1"/>
</dbReference>
<gene>
    <name evidence="8" type="ORF">HZS80_03765</name>
</gene>
<feature type="transmembrane region" description="Helical" evidence="7">
    <location>
        <begin position="161"/>
        <end position="189"/>
    </location>
</feature>
<feature type="transmembrane region" description="Helical" evidence="7">
    <location>
        <begin position="225"/>
        <end position="246"/>
    </location>
</feature>
<feature type="transmembrane region" description="Helical" evidence="7">
    <location>
        <begin position="135"/>
        <end position="155"/>
    </location>
</feature>
<evidence type="ECO:0000313" key="8">
    <source>
        <dbReference type="EMBL" id="NYS76846.1"/>
    </source>
</evidence>
<comment type="subcellular location">
    <subcellularLocation>
        <location evidence="1">Cell membrane</location>
        <topology evidence="1">Multi-pass membrane protein</topology>
    </subcellularLocation>
</comment>
<keyword evidence="5 7" id="KW-0472">Membrane</keyword>
<feature type="compositionally biased region" description="Polar residues" evidence="6">
    <location>
        <begin position="630"/>
        <end position="639"/>
    </location>
</feature>
<evidence type="ECO:0000256" key="1">
    <source>
        <dbReference type="ARBA" id="ARBA00004651"/>
    </source>
</evidence>
<feature type="transmembrane region" description="Helical" evidence="7">
    <location>
        <begin position="23"/>
        <end position="41"/>
    </location>
</feature>
<sequence length="666" mass="72603">MGFTQTLCSRLGAYIRPCLQSPWLRRVVLSIALLGAVLLWVDPRAIVAEVQRFSAGWVVLALVISTLQIMLCAWRWQFTAGLIDVPLRFAYALREYYLALLVNQLLPGGVLGDAGRAHRHAAQTQSRGRAWRAVIIERASGQVAVALLTLAALLLSPLWHAALGVSVLTAVGLGVVAVLAVVIASGLLLRQHISHRLARLPHWCQALARDVKRGLWRRNVWPQQLFSSLVIVLSYGLVMVCAARAIGVELAVLEVLALAPVLLLAMLVPFSVAGWGLREGAAAGVWALVGLPPAQGVAVSLAYGVLVLLASLPGIWVALSRREKAQPSDGGIPQMQVEQRVVSTAEGARGRAQRTLKRLDGRHLKPWPAGADQQRGDQQVQPVNGACFDKLRYRDAAAFNQHTGQAFIGQQGDDIKRSEVAVGTQWQHATLSVGRQRRVRYPRPHNQQCRRGTVTQQRQVIRDTAAWVQHHPRRVSTAYVSHGQLRIIGAGGARAHDHRVDQGAQAVQVNQTFMAVDVVGVAAFRCDATIKALAQLSHDPGWATGQRDQAVEQLTRLNTDRLIRLPLTAWRYGDRHLARAPMTQSREPLPGIGQRNSVASIHNTAINTRIDMGVGHDASALINPLHHAGSTWSRASSSEPEARVTRSARARNNPHARKPGGLHVPD</sequence>
<evidence type="ECO:0000256" key="6">
    <source>
        <dbReference type="SAM" id="MobiDB-lite"/>
    </source>
</evidence>
<dbReference type="Proteomes" id="UP000526892">
    <property type="component" value="Unassembled WGS sequence"/>
</dbReference>
<dbReference type="AlphaFoldDB" id="A0A7Z0RX64"/>